<sequence length="363" mass="42333">MTYEELMSIVQTVVKYDVNKYIVDLQSISIVPGTTCCTFIRNDDDVLFILEEDRVIPQANNEEDEELVQTERRARRVHKCSSSAVDIVGTSEDRPNVTPADSDNVTTWVIPEAESYSFGMGGSRNLWKAKMSNKTMLDLVCLMDNCTWKLRVVRRDETTYFQVRSFVNEHTFPLEEIHLCHRQASAVIIGEVVAPRLQHQDGRLMRPKDIITYMKIMYVINPVQGFRRCIRPVITIDGTYLKKRFGGTMFVATAQDGNEQTRYHRKDITVIMDKATRAYTELKYNRYIEELRNLHMNAYDYVIDAGPYKWSHVHYPDRRAAQSMRHQLTDATHLVILKRVEKCNFMTLNPVDWNIFSVKRSRK</sequence>
<accession>A0AAE0CM47</accession>
<reference evidence="1" key="1">
    <citation type="journal article" date="2023" name="Plant J.">
        <title>Genome sequences and population genomics provide insights into the demographic history, inbreeding, and mutation load of two 'living fossil' tree species of Dipteronia.</title>
        <authorList>
            <person name="Feng Y."/>
            <person name="Comes H.P."/>
            <person name="Chen J."/>
            <person name="Zhu S."/>
            <person name="Lu R."/>
            <person name="Zhang X."/>
            <person name="Li P."/>
            <person name="Qiu J."/>
            <person name="Olsen K.M."/>
            <person name="Qiu Y."/>
        </authorList>
    </citation>
    <scope>NUCLEOTIDE SEQUENCE</scope>
    <source>
        <strain evidence="1">KIB01</strain>
    </source>
</reference>
<protein>
    <submittedName>
        <fullName evidence="1">Uncharacterized protein</fullName>
    </submittedName>
</protein>
<dbReference type="Proteomes" id="UP001280121">
    <property type="component" value="Unassembled WGS sequence"/>
</dbReference>
<dbReference type="EMBL" id="JANJYI010000003">
    <property type="protein sequence ID" value="KAK2656245.1"/>
    <property type="molecule type" value="Genomic_DNA"/>
</dbReference>
<organism evidence="1 2">
    <name type="scientific">Dipteronia dyeriana</name>
    <dbReference type="NCBI Taxonomy" id="168575"/>
    <lineage>
        <taxon>Eukaryota</taxon>
        <taxon>Viridiplantae</taxon>
        <taxon>Streptophyta</taxon>
        <taxon>Embryophyta</taxon>
        <taxon>Tracheophyta</taxon>
        <taxon>Spermatophyta</taxon>
        <taxon>Magnoliopsida</taxon>
        <taxon>eudicotyledons</taxon>
        <taxon>Gunneridae</taxon>
        <taxon>Pentapetalae</taxon>
        <taxon>rosids</taxon>
        <taxon>malvids</taxon>
        <taxon>Sapindales</taxon>
        <taxon>Sapindaceae</taxon>
        <taxon>Hippocastanoideae</taxon>
        <taxon>Acereae</taxon>
        <taxon>Dipteronia</taxon>
    </lineage>
</organism>
<evidence type="ECO:0000313" key="2">
    <source>
        <dbReference type="Proteomes" id="UP001280121"/>
    </source>
</evidence>
<comment type="caution">
    <text evidence="1">The sequence shown here is derived from an EMBL/GenBank/DDBJ whole genome shotgun (WGS) entry which is preliminary data.</text>
</comment>
<keyword evidence="2" id="KW-1185">Reference proteome</keyword>
<proteinExistence type="predicted"/>
<gene>
    <name evidence="1" type="ORF">Ddye_009297</name>
</gene>
<evidence type="ECO:0000313" key="1">
    <source>
        <dbReference type="EMBL" id="KAK2656245.1"/>
    </source>
</evidence>
<dbReference type="AlphaFoldDB" id="A0AAE0CM47"/>
<name>A0AAE0CM47_9ROSI</name>